<feature type="transmembrane region" description="Helical" evidence="5">
    <location>
        <begin position="122"/>
        <end position="140"/>
    </location>
</feature>
<accession>A0AAV9XKS0</accession>
<evidence type="ECO:0000256" key="1">
    <source>
        <dbReference type="ARBA" id="ARBA00004141"/>
    </source>
</evidence>
<evidence type="ECO:0000313" key="8">
    <source>
        <dbReference type="Proteomes" id="UP001365542"/>
    </source>
</evidence>
<protein>
    <recommendedName>
        <fullName evidence="6">MARVEL domain-containing protein</fullName>
    </recommendedName>
</protein>
<organism evidence="7 8">
    <name type="scientific">Orbilia ellipsospora</name>
    <dbReference type="NCBI Taxonomy" id="2528407"/>
    <lineage>
        <taxon>Eukaryota</taxon>
        <taxon>Fungi</taxon>
        <taxon>Dikarya</taxon>
        <taxon>Ascomycota</taxon>
        <taxon>Pezizomycotina</taxon>
        <taxon>Orbiliomycetes</taxon>
        <taxon>Orbiliales</taxon>
        <taxon>Orbiliaceae</taxon>
        <taxon>Orbilia</taxon>
    </lineage>
</organism>
<feature type="domain" description="MARVEL" evidence="6">
    <location>
        <begin position="13"/>
        <end position="98"/>
    </location>
</feature>
<comment type="caution">
    <text evidence="7">The sequence shown here is derived from an EMBL/GenBank/DDBJ whole genome shotgun (WGS) entry which is preliminary data.</text>
</comment>
<dbReference type="Pfam" id="PF01284">
    <property type="entry name" value="MARVEL"/>
    <property type="match status" value="1"/>
</dbReference>
<evidence type="ECO:0000256" key="5">
    <source>
        <dbReference type="SAM" id="Phobius"/>
    </source>
</evidence>
<evidence type="ECO:0000259" key="6">
    <source>
        <dbReference type="Pfam" id="PF01284"/>
    </source>
</evidence>
<comment type="subcellular location">
    <subcellularLocation>
        <location evidence="1">Membrane</location>
        <topology evidence="1">Multi-pass membrane protein</topology>
    </subcellularLocation>
</comment>
<evidence type="ECO:0000256" key="3">
    <source>
        <dbReference type="ARBA" id="ARBA00022989"/>
    </source>
</evidence>
<dbReference type="PANTHER" id="PTHR42083">
    <property type="entry name" value="MARVEL DOMAIN-CONTAINING PROTEIN"/>
    <property type="match status" value="1"/>
</dbReference>
<dbReference type="InterPro" id="IPR008253">
    <property type="entry name" value="Marvel"/>
</dbReference>
<keyword evidence="8" id="KW-1185">Reference proteome</keyword>
<evidence type="ECO:0000256" key="4">
    <source>
        <dbReference type="ARBA" id="ARBA00023136"/>
    </source>
</evidence>
<sequence>MSLKTIETLTGKIILGILRLLQLVLACAVIGLYGKYLSRATDAHEHADGRWVWAVVVGGLSALTAIIYSLPFFPLRFFFIWDILLFIFWLTVFAIFASLYMHEDPEGNYDIEQMRDAMWLDLVNWILWLISSCVEFWYFWRYRHQRTMLTGRARENKA</sequence>
<gene>
    <name evidence="7" type="ORF">TWF694_006624</name>
</gene>
<reference evidence="7 8" key="1">
    <citation type="submission" date="2019-10" db="EMBL/GenBank/DDBJ databases">
        <authorList>
            <person name="Palmer J.M."/>
        </authorList>
    </citation>
    <scope>NUCLEOTIDE SEQUENCE [LARGE SCALE GENOMIC DNA]</scope>
    <source>
        <strain evidence="7 8">TWF694</strain>
    </source>
</reference>
<evidence type="ECO:0000313" key="7">
    <source>
        <dbReference type="EMBL" id="KAK6542680.1"/>
    </source>
</evidence>
<dbReference type="AlphaFoldDB" id="A0AAV9XKS0"/>
<keyword evidence="4 5" id="KW-0472">Membrane</keyword>
<keyword evidence="2 5" id="KW-0812">Transmembrane</keyword>
<feature type="transmembrane region" description="Helical" evidence="5">
    <location>
        <begin position="77"/>
        <end position="102"/>
    </location>
</feature>
<name>A0AAV9XKS0_9PEZI</name>
<feature type="transmembrane region" description="Helical" evidence="5">
    <location>
        <begin position="12"/>
        <end position="31"/>
    </location>
</feature>
<feature type="transmembrane region" description="Helical" evidence="5">
    <location>
        <begin position="51"/>
        <end position="70"/>
    </location>
</feature>
<evidence type="ECO:0000256" key="2">
    <source>
        <dbReference type="ARBA" id="ARBA00022692"/>
    </source>
</evidence>
<dbReference type="EMBL" id="JAVHJO010000002">
    <property type="protein sequence ID" value="KAK6542680.1"/>
    <property type="molecule type" value="Genomic_DNA"/>
</dbReference>
<proteinExistence type="predicted"/>
<dbReference type="PANTHER" id="PTHR42083:SF1">
    <property type="entry name" value="MARVEL DOMAIN-CONTAINING PROTEIN"/>
    <property type="match status" value="1"/>
</dbReference>
<dbReference type="Proteomes" id="UP001365542">
    <property type="component" value="Unassembled WGS sequence"/>
</dbReference>
<dbReference type="GO" id="GO:0016020">
    <property type="term" value="C:membrane"/>
    <property type="evidence" value="ECO:0007669"/>
    <property type="project" value="UniProtKB-SubCell"/>
</dbReference>
<keyword evidence="3 5" id="KW-1133">Transmembrane helix</keyword>